<accession>A0A552X3X1</accession>
<keyword evidence="1" id="KW-0812">Transmembrane</keyword>
<feature type="transmembrane region" description="Helical" evidence="1">
    <location>
        <begin position="80"/>
        <end position="98"/>
    </location>
</feature>
<evidence type="ECO:0000313" key="2">
    <source>
        <dbReference type="EMBL" id="TRW49721.1"/>
    </source>
</evidence>
<dbReference type="Proteomes" id="UP000320359">
    <property type="component" value="Unassembled WGS sequence"/>
</dbReference>
<dbReference type="AlphaFoldDB" id="A0A552X3X1"/>
<dbReference type="EMBL" id="VJWL01000001">
    <property type="protein sequence ID" value="TRW49721.1"/>
    <property type="molecule type" value="Genomic_DNA"/>
</dbReference>
<reference evidence="2 3" key="1">
    <citation type="submission" date="2019-07" db="EMBL/GenBank/DDBJ databases">
        <authorList>
            <person name="Yang M."/>
            <person name="Zhao D."/>
            <person name="Xiang H."/>
        </authorList>
    </citation>
    <scope>NUCLEOTIDE SEQUENCE [LARGE SCALE GENOMIC DNA]</scope>
    <source>
        <strain evidence="2 3">IM1326</strain>
    </source>
</reference>
<evidence type="ECO:0000313" key="3">
    <source>
        <dbReference type="Proteomes" id="UP000320359"/>
    </source>
</evidence>
<dbReference type="RefSeq" id="WP_143234142.1">
    <property type="nucleotide sequence ID" value="NZ_VJWL01000001.1"/>
</dbReference>
<gene>
    <name evidence="2" type="ORF">FM042_02365</name>
</gene>
<organism evidence="2 3">
    <name type="scientific">Aliidiomarina halalkaliphila</name>
    <dbReference type="NCBI Taxonomy" id="2593535"/>
    <lineage>
        <taxon>Bacteria</taxon>
        <taxon>Pseudomonadati</taxon>
        <taxon>Pseudomonadota</taxon>
        <taxon>Gammaproteobacteria</taxon>
        <taxon>Alteromonadales</taxon>
        <taxon>Idiomarinaceae</taxon>
        <taxon>Aliidiomarina</taxon>
    </lineage>
</organism>
<keyword evidence="3" id="KW-1185">Reference proteome</keyword>
<feature type="transmembrane region" description="Helical" evidence="1">
    <location>
        <begin position="47"/>
        <end position="68"/>
    </location>
</feature>
<keyword evidence="1" id="KW-0472">Membrane</keyword>
<keyword evidence="1" id="KW-1133">Transmembrane helix</keyword>
<comment type="caution">
    <text evidence="2">The sequence shown here is derived from an EMBL/GenBank/DDBJ whole genome shotgun (WGS) entry which is preliminary data.</text>
</comment>
<protein>
    <recommendedName>
        <fullName evidence="4">Zinc ribbon domain-containing protein</fullName>
    </recommendedName>
</protein>
<sequence>MAIISCPGCGKKVSDKAATCDHCGFMLGAHDSESLARKSRLQRSQQLSRLVSQQMLAILLFIAGIGAFFYDWGTTGMGPWIPYIGGVLAAISFIWYLITRGRIYILKKQR</sequence>
<name>A0A552X3X1_9GAMM</name>
<proteinExistence type="predicted"/>
<dbReference type="OrthoDB" id="8685152at2"/>
<evidence type="ECO:0000256" key="1">
    <source>
        <dbReference type="SAM" id="Phobius"/>
    </source>
</evidence>
<evidence type="ECO:0008006" key="4">
    <source>
        <dbReference type="Google" id="ProtNLM"/>
    </source>
</evidence>